<keyword evidence="2" id="KW-0489">Methyltransferase</keyword>
<proteinExistence type="predicted"/>
<dbReference type="GO" id="GO:0032259">
    <property type="term" value="P:methylation"/>
    <property type="evidence" value="ECO:0007669"/>
    <property type="project" value="UniProtKB-KW"/>
</dbReference>
<protein>
    <submittedName>
        <fullName evidence="2">Class I SAM-dependent methyltransferase</fullName>
    </submittedName>
</protein>
<feature type="domain" description="Methyltransferase type 11" evidence="1">
    <location>
        <begin position="241"/>
        <end position="334"/>
    </location>
</feature>
<dbReference type="Gene3D" id="3.40.50.150">
    <property type="entry name" value="Vaccinia Virus protein VP39"/>
    <property type="match status" value="1"/>
</dbReference>
<evidence type="ECO:0000313" key="2">
    <source>
        <dbReference type="EMBL" id="HIR40778.1"/>
    </source>
</evidence>
<keyword evidence="2" id="KW-0808">Transferase</keyword>
<sequence length="391" mass="44303">MEVCKEKNIACYELVIDKEKFELDRRPITLDTIVYNLDDEVEYIKLLSEQIVDISHKIEQHSDIIATASADGNFECETYKKILEEVVDSLCNAYFFKSSLNRVCDNTDEDLTQIEIPNEIIEAVTGINLFVSMTEESTETLQDALLSIRLKGLIKPKDYSDISKHLASIKELIEKINSYSWNTVIIGACSGSDEVIKHYDALIDENNDPVHDPKPLQDYMDKWDGQVFIDNMDISKDKSVLEIGVGTGRLAARIAPLCGEFCGVDISPKTIERAQKNLVDYDNVTLLCGDFLTYPFDSTFDVIYSSLTFMHIKNKQRAVNKVASLLNHGGRFVLSIDKNQSEFIDTGTRKIKIYPDTPDAMAEYVKSVGLTILDQYDAEFAHIFVAERREL</sequence>
<organism evidence="2 3">
    <name type="scientific">Candidatus Egerieicola pullicola</name>
    <dbReference type="NCBI Taxonomy" id="2840775"/>
    <lineage>
        <taxon>Bacteria</taxon>
        <taxon>Bacillati</taxon>
        <taxon>Bacillota</taxon>
        <taxon>Clostridia</taxon>
        <taxon>Eubacteriales</taxon>
        <taxon>Oscillospiraceae</taxon>
        <taxon>Oscillospiraceae incertae sedis</taxon>
        <taxon>Candidatus Egerieicola</taxon>
    </lineage>
</organism>
<dbReference type="InterPro" id="IPR013216">
    <property type="entry name" value="Methyltransf_11"/>
</dbReference>
<dbReference type="PANTHER" id="PTHR43861">
    <property type="entry name" value="TRANS-ACONITATE 2-METHYLTRANSFERASE-RELATED"/>
    <property type="match status" value="1"/>
</dbReference>
<accession>A0A9D1AIY3</accession>
<name>A0A9D1AIY3_9FIRM</name>
<dbReference type="GO" id="GO:0008757">
    <property type="term" value="F:S-adenosylmethionine-dependent methyltransferase activity"/>
    <property type="evidence" value="ECO:0007669"/>
    <property type="project" value="InterPro"/>
</dbReference>
<dbReference type="Proteomes" id="UP000886749">
    <property type="component" value="Unassembled WGS sequence"/>
</dbReference>
<evidence type="ECO:0000313" key="3">
    <source>
        <dbReference type="Proteomes" id="UP000886749"/>
    </source>
</evidence>
<evidence type="ECO:0000259" key="1">
    <source>
        <dbReference type="Pfam" id="PF08241"/>
    </source>
</evidence>
<dbReference type="CDD" id="cd02440">
    <property type="entry name" value="AdoMet_MTases"/>
    <property type="match status" value="1"/>
</dbReference>
<dbReference type="InterPro" id="IPR029063">
    <property type="entry name" value="SAM-dependent_MTases_sf"/>
</dbReference>
<comment type="caution">
    <text evidence="2">The sequence shown here is derived from an EMBL/GenBank/DDBJ whole genome shotgun (WGS) entry which is preliminary data.</text>
</comment>
<reference evidence="2" key="2">
    <citation type="journal article" date="2021" name="PeerJ">
        <title>Extensive microbial diversity within the chicken gut microbiome revealed by metagenomics and culture.</title>
        <authorList>
            <person name="Gilroy R."/>
            <person name="Ravi A."/>
            <person name="Getino M."/>
            <person name="Pursley I."/>
            <person name="Horton D.L."/>
            <person name="Alikhan N.F."/>
            <person name="Baker D."/>
            <person name="Gharbi K."/>
            <person name="Hall N."/>
            <person name="Watson M."/>
            <person name="Adriaenssens E.M."/>
            <person name="Foster-Nyarko E."/>
            <person name="Jarju S."/>
            <person name="Secka A."/>
            <person name="Antonio M."/>
            <person name="Oren A."/>
            <person name="Chaudhuri R.R."/>
            <person name="La Ragione R."/>
            <person name="Hildebrand F."/>
            <person name="Pallen M.J."/>
        </authorList>
    </citation>
    <scope>NUCLEOTIDE SEQUENCE</scope>
    <source>
        <strain evidence="2">CHK184-25365</strain>
    </source>
</reference>
<reference evidence="2" key="1">
    <citation type="submission" date="2020-10" db="EMBL/GenBank/DDBJ databases">
        <authorList>
            <person name="Gilroy R."/>
        </authorList>
    </citation>
    <scope>NUCLEOTIDE SEQUENCE</scope>
    <source>
        <strain evidence="2">CHK184-25365</strain>
    </source>
</reference>
<dbReference type="SUPFAM" id="SSF53335">
    <property type="entry name" value="S-adenosyl-L-methionine-dependent methyltransferases"/>
    <property type="match status" value="1"/>
</dbReference>
<gene>
    <name evidence="2" type="ORF">IAB36_03015</name>
</gene>
<dbReference type="AlphaFoldDB" id="A0A9D1AIY3"/>
<dbReference type="EMBL" id="DVGY01000071">
    <property type="protein sequence ID" value="HIR40778.1"/>
    <property type="molecule type" value="Genomic_DNA"/>
</dbReference>
<dbReference type="Pfam" id="PF08241">
    <property type="entry name" value="Methyltransf_11"/>
    <property type="match status" value="1"/>
</dbReference>